<feature type="region of interest" description="Disordered" evidence="2">
    <location>
        <begin position="1027"/>
        <end position="1064"/>
    </location>
</feature>
<dbReference type="OrthoDB" id="2021138at2759"/>
<dbReference type="PANTHER" id="PTHR43081">
    <property type="entry name" value="ADENYLATE CYCLASE, TERMINAL-DIFFERENTIATION SPECIFIC-RELATED"/>
    <property type="match status" value="1"/>
</dbReference>
<feature type="compositionally biased region" description="Low complexity" evidence="2">
    <location>
        <begin position="1039"/>
        <end position="1057"/>
    </location>
</feature>
<dbReference type="SUPFAM" id="SSF55073">
    <property type="entry name" value="Nucleotide cyclase"/>
    <property type="match status" value="1"/>
</dbReference>
<dbReference type="CDD" id="cd07302">
    <property type="entry name" value="CHD"/>
    <property type="match status" value="1"/>
</dbReference>
<dbReference type="InterPro" id="IPR001054">
    <property type="entry name" value="A/G_cyclase"/>
</dbReference>
<evidence type="ECO:0000259" key="3">
    <source>
        <dbReference type="PROSITE" id="PS50125"/>
    </source>
</evidence>
<dbReference type="AlphaFoldDB" id="A0A0L0D5X7"/>
<feature type="domain" description="Guanylate cyclase" evidence="3">
    <location>
        <begin position="500"/>
        <end position="640"/>
    </location>
</feature>
<dbReference type="SMART" id="SM00044">
    <property type="entry name" value="CYCc"/>
    <property type="match status" value="1"/>
</dbReference>
<dbReference type="PROSITE" id="PS50125">
    <property type="entry name" value="GUANYLATE_CYCLASE_2"/>
    <property type="match status" value="1"/>
</dbReference>
<dbReference type="PANTHER" id="PTHR43081:SF1">
    <property type="entry name" value="ADENYLATE CYCLASE, TERMINAL-DIFFERENTIATION SPECIFIC"/>
    <property type="match status" value="1"/>
</dbReference>
<dbReference type="InterPro" id="IPR050697">
    <property type="entry name" value="Adenylyl/Guanylyl_Cyclase_3/4"/>
</dbReference>
<dbReference type="Gene3D" id="3.30.70.1230">
    <property type="entry name" value="Nucleotide cyclase"/>
    <property type="match status" value="1"/>
</dbReference>
<organism evidence="4 5">
    <name type="scientific">Thecamonas trahens ATCC 50062</name>
    <dbReference type="NCBI Taxonomy" id="461836"/>
    <lineage>
        <taxon>Eukaryota</taxon>
        <taxon>Apusozoa</taxon>
        <taxon>Apusomonadida</taxon>
        <taxon>Apusomonadidae</taxon>
        <taxon>Thecamonas</taxon>
    </lineage>
</organism>
<protein>
    <recommendedName>
        <fullName evidence="3">Guanylate cyclase domain-containing protein</fullName>
    </recommendedName>
</protein>
<sequence>MRDKGGSAHSHQAASLRREKEELLARLAHAQSVASLAWSAADLAAAQARSVVSTCRTVCRSRLAALAKVHAESRALVEAHNKAIAAFTHRIQQYKLAAEAGTADVALSAENSAHLARQLADETKQRVQAQAALAALRAEKFAGDETSHSLLADITGLQAALADERETSELARKECFRLRKDHDATDADRDAALAERDAALARIDALSKALADQHAVVATVEDELALAQAQVEPLRSRNETLALINARLTTQVKTLRAAVPSDKLDELDLTASSGVATPKLDVSGLHTSFEDSLKMLFPGANSRADAASNNAPTSRSVLNALAAARSRRVSSLAFVRDSLLPASTALIDELADAHATATAINERNAELEAELRVVRTATTATIATAAASAAAAAAAGASASAGAGANNEEDDNEPTDTASDGTVEERSSAASQEAVAAAQARIDELLVMQAKLSDALKAAASRAQTTELVIARLTAQLHFAQEESRAARLSTEPAPTGSVALMFTDVLSSTKQWAANPQVMSEALTLHNALIRSVLASFGGYEVKTEGDAFMVAFSSPRCAVAAALAIQEQLLEVDWPPELLENPASAVEMADDDGIERVIYRGLRVRIGIHYGEPMDAPDPITKRMDYFGPMVNLAARVESVAQGGQVVVSNALLDQLAPEFLSSVVVSELGKHELKGIPQPIVLHAIATELLALRTFEDPAAVAAAMQAAKEAKAAKTLAFETASTSALVTHGPPSQLGSRFATSSLASALVSPAGMRSHSVAELRQSLLNESVSMALSMINSRQPTPSPMFSVMATELQEISSENKRVEELLANVSSELRAMSHDTVSLQDTIREVATFTAAAASPVISLPRDLVLDGLDFRQLQALQRQHLWIREQAGVLQQWIDALEETLRDYRTQSVTNAEHAELRTSYQAAQARIAQQRKLIKTLKAAVTAQAREDAGLSSPGLYNSISLSNATLTATTSSLIEAPSMPSLAQSTPPPKSNPPPTTRHTPDSRPAPLASVVQTRGLVKRASTAWLARMRASALKRDAKKHASRSPSSSSLASPTTSALSRAGSSSWRP</sequence>
<feature type="region of interest" description="Disordered" evidence="2">
    <location>
        <begin position="401"/>
        <end position="434"/>
    </location>
</feature>
<evidence type="ECO:0000313" key="4">
    <source>
        <dbReference type="EMBL" id="KNC47580.1"/>
    </source>
</evidence>
<gene>
    <name evidence="4" type="ORF">AMSG_11718</name>
</gene>
<dbReference type="InterPro" id="IPR029787">
    <property type="entry name" value="Nucleotide_cyclase"/>
</dbReference>
<evidence type="ECO:0000313" key="5">
    <source>
        <dbReference type="Proteomes" id="UP000054408"/>
    </source>
</evidence>
<dbReference type="RefSeq" id="XP_013759562.1">
    <property type="nucleotide sequence ID" value="XM_013904108.1"/>
</dbReference>
<dbReference type="Pfam" id="PF00211">
    <property type="entry name" value="Guanylate_cyc"/>
    <property type="match status" value="1"/>
</dbReference>
<keyword evidence="5" id="KW-1185">Reference proteome</keyword>
<dbReference type="EMBL" id="GL349447">
    <property type="protein sequence ID" value="KNC47580.1"/>
    <property type="molecule type" value="Genomic_DNA"/>
</dbReference>
<reference evidence="4 5" key="1">
    <citation type="submission" date="2010-05" db="EMBL/GenBank/DDBJ databases">
        <title>The Genome Sequence of Thecamonas trahens ATCC 50062.</title>
        <authorList>
            <consortium name="The Broad Institute Genome Sequencing Platform"/>
            <person name="Russ C."/>
            <person name="Cuomo C."/>
            <person name="Shea T."/>
            <person name="Young S.K."/>
            <person name="Zeng Q."/>
            <person name="Koehrsen M."/>
            <person name="Haas B."/>
            <person name="Borodovsky M."/>
            <person name="Guigo R."/>
            <person name="Alvarado L."/>
            <person name="Berlin A."/>
            <person name="Bochicchio J."/>
            <person name="Borenstein D."/>
            <person name="Chapman S."/>
            <person name="Chen Z."/>
            <person name="Freedman E."/>
            <person name="Gellesch M."/>
            <person name="Goldberg J."/>
            <person name="Griggs A."/>
            <person name="Gujja S."/>
            <person name="Heilman E."/>
            <person name="Heiman D."/>
            <person name="Hepburn T."/>
            <person name="Howarth C."/>
            <person name="Jen D."/>
            <person name="Larson L."/>
            <person name="Mehta T."/>
            <person name="Park D."/>
            <person name="Pearson M."/>
            <person name="Roberts A."/>
            <person name="Saif S."/>
            <person name="Shenoy N."/>
            <person name="Sisk P."/>
            <person name="Stolte C."/>
            <person name="Sykes S."/>
            <person name="Thomson T."/>
            <person name="Walk T."/>
            <person name="White J."/>
            <person name="Yandava C."/>
            <person name="Burger G."/>
            <person name="Gray M.W."/>
            <person name="Holland P.W.H."/>
            <person name="King N."/>
            <person name="Lang F.B.F."/>
            <person name="Roger A.J."/>
            <person name="Ruiz-Trillo I."/>
            <person name="Lander E."/>
            <person name="Nusbaum C."/>
        </authorList>
    </citation>
    <scope>NUCLEOTIDE SEQUENCE [LARGE SCALE GENOMIC DNA]</scope>
    <source>
        <strain evidence="4 5">ATCC 50062</strain>
    </source>
</reference>
<dbReference type="GeneID" id="25569633"/>
<evidence type="ECO:0000256" key="1">
    <source>
        <dbReference type="SAM" id="Coils"/>
    </source>
</evidence>
<feature type="region of interest" description="Disordered" evidence="2">
    <location>
        <begin position="973"/>
        <end position="1009"/>
    </location>
</feature>
<dbReference type="STRING" id="461836.A0A0L0D5X7"/>
<feature type="compositionally biased region" description="Pro residues" evidence="2">
    <location>
        <begin position="981"/>
        <end position="991"/>
    </location>
</feature>
<evidence type="ECO:0000256" key="2">
    <source>
        <dbReference type="SAM" id="MobiDB-lite"/>
    </source>
</evidence>
<dbReference type="GO" id="GO:0009190">
    <property type="term" value="P:cyclic nucleotide biosynthetic process"/>
    <property type="evidence" value="ECO:0007669"/>
    <property type="project" value="InterPro"/>
</dbReference>
<name>A0A0L0D5X7_THETB</name>
<keyword evidence="1" id="KW-0175">Coiled coil</keyword>
<dbReference type="eggNOG" id="KOG0618">
    <property type="taxonomic scope" value="Eukaryota"/>
</dbReference>
<proteinExistence type="predicted"/>
<accession>A0A0L0D5X7</accession>
<feature type="coiled-coil region" evidence="1">
    <location>
        <begin position="350"/>
        <end position="377"/>
    </location>
</feature>
<dbReference type="GO" id="GO:0035556">
    <property type="term" value="P:intracellular signal transduction"/>
    <property type="evidence" value="ECO:0007669"/>
    <property type="project" value="InterPro"/>
</dbReference>
<dbReference type="Proteomes" id="UP000054408">
    <property type="component" value="Unassembled WGS sequence"/>
</dbReference>